<comment type="caution">
    <text evidence="1">The sequence shown here is derived from an EMBL/GenBank/DDBJ whole genome shotgun (WGS) entry which is preliminary data.</text>
</comment>
<protein>
    <submittedName>
        <fullName evidence="1">Uncharacterized protein</fullName>
    </submittedName>
</protein>
<accession>A0ABQ7UTL4</accession>
<evidence type="ECO:0000313" key="2">
    <source>
        <dbReference type="Proteomes" id="UP000826656"/>
    </source>
</evidence>
<gene>
    <name evidence="1" type="ORF">KY290_025038</name>
</gene>
<organism evidence="1 2">
    <name type="scientific">Solanum tuberosum</name>
    <name type="common">Potato</name>
    <dbReference type="NCBI Taxonomy" id="4113"/>
    <lineage>
        <taxon>Eukaryota</taxon>
        <taxon>Viridiplantae</taxon>
        <taxon>Streptophyta</taxon>
        <taxon>Embryophyta</taxon>
        <taxon>Tracheophyta</taxon>
        <taxon>Spermatophyta</taxon>
        <taxon>Magnoliopsida</taxon>
        <taxon>eudicotyledons</taxon>
        <taxon>Gunneridae</taxon>
        <taxon>Pentapetalae</taxon>
        <taxon>asterids</taxon>
        <taxon>lamiids</taxon>
        <taxon>Solanales</taxon>
        <taxon>Solanaceae</taxon>
        <taxon>Solanoideae</taxon>
        <taxon>Solaneae</taxon>
        <taxon>Solanum</taxon>
    </lineage>
</organism>
<keyword evidence="2" id="KW-1185">Reference proteome</keyword>
<name>A0ABQ7UTL4_SOLTU</name>
<evidence type="ECO:0000313" key="1">
    <source>
        <dbReference type="EMBL" id="KAH0754768.1"/>
    </source>
</evidence>
<proteinExistence type="predicted"/>
<reference evidence="1 2" key="1">
    <citation type="journal article" date="2021" name="bioRxiv">
        <title>Chromosome-scale and haplotype-resolved genome assembly of a tetraploid potato cultivar.</title>
        <authorList>
            <person name="Sun H."/>
            <person name="Jiao W.-B."/>
            <person name="Krause K."/>
            <person name="Campoy J.A."/>
            <person name="Goel M."/>
            <person name="Folz-Donahue K."/>
            <person name="Kukat C."/>
            <person name="Huettel B."/>
            <person name="Schneeberger K."/>
        </authorList>
    </citation>
    <scope>NUCLEOTIDE SEQUENCE [LARGE SCALE GENOMIC DNA]</scope>
    <source>
        <strain evidence="1">SolTubOtavaFocal</strain>
        <tissue evidence="1">Leaves</tissue>
    </source>
</reference>
<sequence length="125" mass="14092">MSFWLEKEDCLREVNQWGRFGCFLVTFWLEKRGSKGWPGSPELASGSEVVYEFFSIGVGWFQMGLVAGRKVGDGGCGNGKMGLFRGGCLVAGQQRGDERLVEKMEKQRLKLLLLPPYFPFVHPLQ</sequence>
<dbReference type="EMBL" id="JAIVGD010000018">
    <property type="protein sequence ID" value="KAH0754768.1"/>
    <property type="molecule type" value="Genomic_DNA"/>
</dbReference>
<dbReference type="Proteomes" id="UP000826656">
    <property type="component" value="Unassembled WGS sequence"/>
</dbReference>